<organism evidence="2 3">
    <name type="scientific">Apiospora phragmitis</name>
    <dbReference type="NCBI Taxonomy" id="2905665"/>
    <lineage>
        <taxon>Eukaryota</taxon>
        <taxon>Fungi</taxon>
        <taxon>Dikarya</taxon>
        <taxon>Ascomycota</taxon>
        <taxon>Pezizomycotina</taxon>
        <taxon>Sordariomycetes</taxon>
        <taxon>Xylariomycetidae</taxon>
        <taxon>Amphisphaeriales</taxon>
        <taxon>Apiosporaceae</taxon>
        <taxon>Apiospora</taxon>
    </lineage>
</organism>
<evidence type="ECO:0000256" key="1">
    <source>
        <dbReference type="SAM" id="MobiDB-lite"/>
    </source>
</evidence>
<sequence>MVYCGKASQGRVAKKCPGYRDQLSLMFRDETSKVVQKSHASWGTTSPDQAHQPSSATSAVSTYSPWSSSSPSSTTSSDGSSPPSRRPSTAVAAIRKSQAVSPRICMRVEPTIEQKGYRFFLDRYLLGQPDAPTNSEQLAAYASGPDALQNVMVAVGLAGLSNTQGDRAMNVLSRQKYTDALRQTSQLIAAKPTQPGAVMFPVRAVITLALFEIVQGGGSKLSTGTANIHIHGAIALLRGVLPIRTAPAGGVRGILQLMFSLFIPSQLTETPLPAVFFEALEFCKPALPVKEQCCCDLAITIARFLRVVSTLKTLKLTDGDLVTEGIFRQLLELDNVFEGLEIGLQAAYPFYVEEGDFPPAAVFQGKYHAYSEIWGARLWNHLRWARILVVQKLLDVNNEIAVRMAEDTIISAPSHWNHPILDPASAKKFAAGGKGGSGGVGLPALLWHLKIAGCAPGVPPEYWEWTYNLIQVVWKNMGMHHALALAEVMEGHRAGLEQQAIDRILKKEDEDW</sequence>
<evidence type="ECO:0000313" key="2">
    <source>
        <dbReference type="EMBL" id="KAK8058960.1"/>
    </source>
</evidence>
<gene>
    <name evidence="2" type="ORF">PG994_009408</name>
</gene>
<dbReference type="PANTHER" id="PTHR38791">
    <property type="entry name" value="ZN(II)2CYS6 TRANSCRIPTION FACTOR (EUROFUNG)-RELATED-RELATED"/>
    <property type="match status" value="1"/>
</dbReference>
<dbReference type="InterPro" id="IPR053175">
    <property type="entry name" value="DHMBA_Reg_Transcription_Factor"/>
</dbReference>
<dbReference type="EMBL" id="JAQQWL010000009">
    <property type="protein sequence ID" value="KAK8058960.1"/>
    <property type="molecule type" value="Genomic_DNA"/>
</dbReference>
<protein>
    <submittedName>
        <fullName evidence="2">Uncharacterized protein</fullName>
    </submittedName>
</protein>
<dbReference type="RefSeq" id="XP_066714406.1">
    <property type="nucleotide sequence ID" value="XM_066860817.1"/>
</dbReference>
<name>A0ABR1UJ74_9PEZI</name>
<feature type="compositionally biased region" description="Polar residues" evidence="1">
    <location>
        <begin position="36"/>
        <end position="56"/>
    </location>
</feature>
<feature type="compositionally biased region" description="Low complexity" evidence="1">
    <location>
        <begin position="57"/>
        <end position="89"/>
    </location>
</feature>
<dbReference type="GeneID" id="92093880"/>
<keyword evidence="3" id="KW-1185">Reference proteome</keyword>
<evidence type="ECO:0000313" key="3">
    <source>
        <dbReference type="Proteomes" id="UP001480595"/>
    </source>
</evidence>
<accession>A0ABR1UJ74</accession>
<proteinExistence type="predicted"/>
<feature type="region of interest" description="Disordered" evidence="1">
    <location>
        <begin position="36"/>
        <end position="95"/>
    </location>
</feature>
<dbReference type="PANTHER" id="PTHR38791:SF5">
    <property type="entry name" value="TRANSCRIPTION FACTOR DBAG-RELATED"/>
    <property type="match status" value="1"/>
</dbReference>
<comment type="caution">
    <text evidence="2">The sequence shown here is derived from an EMBL/GenBank/DDBJ whole genome shotgun (WGS) entry which is preliminary data.</text>
</comment>
<reference evidence="2 3" key="1">
    <citation type="submission" date="2023-01" db="EMBL/GenBank/DDBJ databases">
        <title>Analysis of 21 Apiospora genomes using comparative genomics revels a genus with tremendous synthesis potential of carbohydrate active enzymes and secondary metabolites.</title>
        <authorList>
            <person name="Sorensen T."/>
        </authorList>
    </citation>
    <scope>NUCLEOTIDE SEQUENCE [LARGE SCALE GENOMIC DNA]</scope>
    <source>
        <strain evidence="2 3">CBS 135458</strain>
    </source>
</reference>
<dbReference type="Proteomes" id="UP001480595">
    <property type="component" value="Unassembled WGS sequence"/>
</dbReference>